<dbReference type="EMBL" id="FMUE01000003">
    <property type="protein sequence ID" value="SCX19580.1"/>
    <property type="molecule type" value="Genomic_DNA"/>
</dbReference>
<accession>A0A1R3TIR2</accession>
<evidence type="ECO:0000313" key="2">
    <source>
        <dbReference type="Proteomes" id="UP000187891"/>
    </source>
</evidence>
<dbReference type="RefSeq" id="WP_077119256.1">
    <property type="nucleotide sequence ID" value="NZ_FMUE01000003.1"/>
</dbReference>
<dbReference type="Proteomes" id="UP000187891">
    <property type="component" value="Unassembled WGS sequence"/>
</dbReference>
<organism evidence="1 2">
    <name type="scientific">Agrobacterium rosae</name>
    <dbReference type="NCBI Taxonomy" id="1972867"/>
    <lineage>
        <taxon>Bacteria</taxon>
        <taxon>Pseudomonadati</taxon>
        <taxon>Pseudomonadota</taxon>
        <taxon>Alphaproteobacteria</taxon>
        <taxon>Hyphomicrobiales</taxon>
        <taxon>Rhizobiaceae</taxon>
        <taxon>Rhizobium/Agrobacterium group</taxon>
        <taxon>Agrobacterium</taxon>
    </lineage>
</organism>
<reference evidence="2" key="1">
    <citation type="submission" date="2016-10" db="EMBL/GenBank/DDBJ databases">
        <authorList>
            <person name="Wibberg D."/>
        </authorList>
    </citation>
    <scope>NUCLEOTIDE SEQUENCE [LARGE SCALE GENOMIC DNA]</scope>
</reference>
<gene>
    <name evidence="1" type="ORF">DSM25559_1864</name>
</gene>
<protein>
    <submittedName>
        <fullName evidence="1">Uncharacterized protein</fullName>
    </submittedName>
</protein>
<proteinExistence type="predicted"/>
<evidence type="ECO:0000313" key="1">
    <source>
        <dbReference type="EMBL" id="SCX19580.1"/>
    </source>
</evidence>
<dbReference type="AlphaFoldDB" id="A0A1R3TIR2"/>
<sequence>MPHYFFHMVYDEESKLDESGYIFSTSYKATEEAVLLLITLALEGQLYGKPSPRQVAVVEEGKPRTLVAIKDAT</sequence>
<name>A0A1R3TIR2_9HYPH</name>